<evidence type="ECO:0000313" key="2">
    <source>
        <dbReference type="Proteomes" id="UP000485058"/>
    </source>
</evidence>
<protein>
    <submittedName>
        <fullName evidence="1">Uncharacterized protein</fullName>
    </submittedName>
</protein>
<dbReference type="AlphaFoldDB" id="A0A699YQQ8"/>
<gene>
    <name evidence="1" type="ORF">HaLaN_07536</name>
</gene>
<proteinExistence type="predicted"/>
<reference evidence="1 2" key="1">
    <citation type="submission" date="2020-02" db="EMBL/GenBank/DDBJ databases">
        <title>Draft genome sequence of Haematococcus lacustris strain NIES-144.</title>
        <authorList>
            <person name="Morimoto D."/>
            <person name="Nakagawa S."/>
            <person name="Yoshida T."/>
            <person name="Sawayama S."/>
        </authorList>
    </citation>
    <scope>NUCLEOTIDE SEQUENCE [LARGE SCALE GENOMIC DNA]</scope>
    <source>
        <strain evidence="1 2">NIES-144</strain>
    </source>
</reference>
<sequence>MNSCDFAPCEARRTSTLSHTVVSGTCKAQQQSEHVLLLACGRDDGSRDDWILSELLLALVPHAYVTCLPLPAVAAAEGVHQQAQPVPRSHVHPSNC</sequence>
<dbReference type="Proteomes" id="UP000485058">
    <property type="component" value="Unassembled WGS sequence"/>
</dbReference>
<feature type="non-terminal residue" evidence="1">
    <location>
        <position position="96"/>
    </location>
</feature>
<dbReference type="EMBL" id="BLLF01000450">
    <property type="protein sequence ID" value="GFH11941.1"/>
    <property type="molecule type" value="Genomic_DNA"/>
</dbReference>
<evidence type="ECO:0000313" key="1">
    <source>
        <dbReference type="EMBL" id="GFH11941.1"/>
    </source>
</evidence>
<keyword evidence="2" id="KW-1185">Reference proteome</keyword>
<organism evidence="1 2">
    <name type="scientific">Haematococcus lacustris</name>
    <name type="common">Green alga</name>
    <name type="synonym">Haematococcus pluvialis</name>
    <dbReference type="NCBI Taxonomy" id="44745"/>
    <lineage>
        <taxon>Eukaryota</taxon>
        <taxon>Viridiplantae</taxon>
        <taxon>Chlorophyta</taxon>
        <taxon>core chlorophytes</taxon>
        <taxon>Chlorophyceae</taxon>
        <taxon>CS clade</taxon>
        <taxon>Chlamydomonadales</taxon>
        <taxon>Haematococcaceae</taxon>
        <taxon>Haematococcus</taxon>
    </lineage>
</organism>
<name>A0A699YQQ8_HAELA</name>
<comment type="caution">
    <text evidence="1">The sequence shown here is derived from an EMBL/GenBank/DDBJ whole genome shotgun (WGS) entry which is preliminary data.</text>
</comment>
<accession>A0A699YQQ8</accession>